<evidence type="ECO:0000259" key="2">
    <source>
        <dbReference type="Pfam" id="PF17172"/>
    </source>
</evidence>
<accession>A0A2C5YHK7</accession>
<dbReference type="STRING" id="1399860.A0A2C5YHK7"/>
<protein>
    <recommendedName>
        <fullName evidence="5">Thioredoxin-like fold domain-containing protein</fullName>
    </recommendedName>
</protein>
<feature type="domain" description="Thioredoxin-like fold" evidence="2">
    <location>
        <begin position="59"/>
        <end position="156"/>
    </location>
</feature>
<dbReference type="OrthoDB" id="198787at2759"/>
<dbReference type="Pfam" id="PF17172">
    <property type="entry name" value="GST_N_4"/>
    <property type="match status" value="1"/>
</dbReference>
<organism evidence="3 4">
    <name type="scientific">Ophiocordyceps australis</name>
    <dbReference type="NCBI Taxonomy" id="1399860"/>
    <lineage>
        <taxon>Eukaryota</taxon>
        <taxon>Fungi</taxon>
        <taxon>Dikarya</taxon>
        <taxon>Ascomycota</taxon>
        <taxon>Pezizomycotina</taxon>
        <taxon>Sordariomycetes</taxon>
        <taxon>Hypocreomycetidae</taxon>
        <taxon>Hypocreales</taxon>
        <taxon>Ophiocordycipitaceae</taxon>
        <taxon>Ophiocordyceps</taxon>
    </lineage>
</organism>
<dbReference type="GO" id="GO:0001401">
    <property type="term" value="C:SAM complex"/>
    <property type="evidence" value="ECO:0007669"/>
    <property type="project" value="TreeGrafter"/>
</dbReference>
<dbReference type="PANTHER" id="PTHR12289">
    <property type="entry name" value="METAXIN RELATED"/>
    <property type="match status" value="1"/>
</dbReference>
<dbReference type="GO" id="GO:0007005">
    <property type="term" value="P:mitochondrion organization"/>
    <property type="evidence" value="ECO:0007669"/>
    <property type="project" value="TreeGrafter"/>
</dbReference>
<dbReference type="AlphaFoldDB" id="A0A2C5YHK7"/>
<evidence type="ECO:0000313" key="4">
    <source>
        <dbReference type="Proteomes" id="UP000226192"/>
    </source>
</evidence>
<evidence type="ECO:0000259" key="1">
    <source>
        <dbReference type="Pfam" id="PF17171"/>
    </source>
</evidence>
<proteinExistence type="predicted"/>
<sequence length="281" mass="32260">MATSPNWFPEAPSPIRSVFRRFPLRLFSPEALPSEARCDRPQLFLYTNRSDSDRPGFTPSCLKWQLWLRICGIRVEIRSSNAHASPGRSLPFVVPAMSDSQSPNPIPSSLIAAYARNHSSYNEPQIPSLRFETYLSLFESSIQPAWLYTLYLVPENACLVAVLFMPRSHIIHPHLLRQLRLDAHQSIISLSRHYRYSAQLLLNNATQAFLALDKLLGSSAYFFDAPSPTIFDATVFSYTHLILPNSSIHWPQNPLRPSLDKCHNLQRHRRLLYSRYFPVKL</sequence>
<gene>
    <name evidence="3" type="ORF">CDD81_5312</name>
</gene>
<dbReference type="InterPro" id="IPR012336">
    <property type="entry name" value="Thioredoxin-like_fold"/>
</dbReference>
<keyword evidence="4" id="KW-1185">Reference proteome</keyword>
<reference evidence="3 4" key="1">
    <citation type="submission" date="2017-06" db="EMBL/GenBank/DDBJ databases">
        <title>Ant-infecting Ophiocordyceps genomes reveal a high diversity of potential behavioral manipulation genes and a possible major role for enterotoxins.</title>
        <authorList>
            <person name="De Bekker C."/>
            <person name="Evans H.C."/>
            <person name="Brachmann A."/>
            <person name="Hughes D.P."/>
        </authorList>
    </citation>
    <scope>NUCLEOTIDE SEQUENCE [LARGE SCALE GENOMIC DNA]</scope>
    <source>
        <strain evidence="3 4">Map64</strain>
    </source>
</reference>
<evidence type="ECO:0008006" key="5">
    <source>
        <dbReference type="Google" id="ProtNLM"/>
    </source>
</evidence>
<dbReference type="InterPro" id="IPR050931">
    <property type="entry name" value="Mito_Protein_Transport_Metaxin"/>
</dbReference>
<name>A0A2C5YHK7_9HYPO</name>
<dbReference type="Proteomes" id="UP000226192">
    <property type="component" value="Unassembled WGS sequence"/>
</dbReference>
<evidence type="ECO:0000313" key="3">
    <source>
        <dbReference type="EMBL" id="PHH66960.1"/>
    </source>
</evidence>
<feature type="domain" description="Metaxin glutathione S-transferase" evidence="1">
    <location>
        <begin position="206"/>
        <end position="269"/>
    </location>
</feature>
<dbReference type="PANTHER" id="PTHR12289:SF44">
    <property type="entry name" value="OUTER MEMBRANE PROTEIN (SAM35), PUTATIVE (AFU_ORTHOLOGUE AFUA_1G13180)-RELATED"/>
    <property type="match status" value="1"/>
</dbReference>
<dbReference type="Pfam" id="PF17171">
    <property type="entry name" value="GST_C_6"/>
    <property type="match status" value="1"/>
</dbReference>
<dbReference type="EMBL" id="NJET01000004">
    <property type="protein sequence ID" value="PHH66960.1"/>
    <property type="molecule type" value="Genomic_DNA"/>
</dbReference>
<comment type="caution">
    <text evidence="3">The sequence shown here is derived from an EMBL/GenBank/DDBJ whole genome shotgun (WGS) entry which is preliminary data.</text>
</comment>
<dbReference type="InterPro" id="IPR033468">
    <property type="entry name" value="Metaxin_GST"/>
</dbReference>